<organism evidence="2 3">
    <name type="scientific">Vibrio diabolicus</name>
    <dbReference type="NCBI Taxonomy" id="50719"/>
    <lineage>
        <taxon>Bacteria</taxon>
        <taxon>Pseudomonadati</taxon>
        <taxon>Pseudomonadota</taxon>
        <taxon>Gammaproteobacteria</taxon>
        <taxon>Vibrionales</taxon>
        <taxon>Vibrionaceae</taxon>
        <taxon>Vibrio</taxon>
        <taxon>Vibrio diabolicus subgroup</taxon>
    </lineage>
</organism>
<proteinExistence type="predicted"/>
<accession>A0AA92LTK7</accession>
<evidence type="ECO:0000256" key="1">
    <source>
        <dbReference type="SAM" id="Phobius"/>
    </source>
</evidence>
<reference evidence="2 3" key="1">
    <citation type="submission" date="2021-01" db="EMBL/GenBank/DDBJ databases">
        <title>Characterization of a novel blaVMB-2- harboring plasmid in Vibrio diabolicus.</title>
        <authorList>
            <person name="Liu M."/>
        </authorList>
    </citation>
    <scope>NUCLEOTIDE SEQUENCE [LARGE SCALE GENOMIC DNA]</scope>
    <source>
        <strain evidence="2 3">SLV18</strain>
    </source>
</reference>
<dbReference type="EMBL" id="CP069195">
    <property type="protein sequence ID" value="QRG82425.1"/>
    <property type="molecule type" value="Genomic_DNA"/>
</dbReference>
<keyword evidence="1" id="KW-1133">Transmembrane helix</keyword>
<name>A0AA92LTK7_9VIBR</name>
<keyword evidence="1" id="KW-0812">Transmembrane</keyword>
<protein>
    <submittedName>
        <fullName evidence="2">Uncharacterized protein</fullName>
    </submittedName>
</protein>
<dbReference type="Proteomes" id="UP000596337">
    <property type="component" value="Chromosome 1"/>
</dbReference>
<evidence type="ECO:0000313" key="3">
    <source>
        <dbReference type="Proteomes" id="UP000596337"/>
    </source>
</evidence>
<dbReference type="KEGG" id="vdb:AL552_10660"/>
<dbReference type="AlphaFoldDB" id="A0AA92LTK7"/>
<feature type="transmembrane region" description="Helical" evidence="1">
    <location>
        <begin position="88"/>
        <end position="110"/>
    </location>
</feature>
<feature type="transmembrane region" description="Helical" evidence="1">
    <location>
        <begin position="12"/>
        <end position="31"/>
    </location>
</feature>
<evidence type="ECO:0000313" key="2">
    <source>
        <dbReference type="EMBL" id="QRG82425.1"/>
    </source>
</evidence>
<gene>
    <name evidence="2" type="ORF">JOS67_12700</name>
</gene>
<feature type="transmembrane region" description="Helical" evidence="1">
    <location>
        <begin position="55"/>
        <end position="76"/>
    </location>
</feature>
<sequence>MKKEDNLDLTSTFLTSLLFLSLGLLCIYFFYNDTINNIKDIYNEERIIEISQGSFYGLFGSWVFISIFILLITVFLKKRKLSYKKEGMFIKVIISFSIITIIAPSAFVFLTKKHLTNQGYSVSIDKEDSWLQDKVYIFKK</sequence>
<keyword evidence="1" id="KW-0472">Membrane</keyword>
<dbReference type="RefSeq" id="WP_074192040.1">
    <property type="nucleotide sequence ID" value="NZ_CANMHC010000005.1"/>
</dbReference>